<evidence type="ECO:0000256" key="8">
    <source>
        <dbReference type="SAM" id="MobiDB-lite"/>
    </source>
</evidence>
<dbReference type="EMBL" id="BAAABV010000028">
    <property type="protein sequence ID" value="GAA0319193.1"/>
    <property type="molecule type" value="Genomic_DNA"/>
</dbReference>
<keyword evidence="5" id="KW-0573">Peptidoglycan synthesis</keyword>
<evidence type="ECO:0000256" key="1">
    <source>
        <dbReference type="ARBA" id="ARBA00007164"/>
    </source>
</evidence>
<dbReference type="PANTHER" id="PTHR21581">
    <property type="entry name" value="D-ALANYL-D-ALANINE CARBOXYPEPTIDASE"/>
    <property type="match status" value="1"/>
</dbReference>
<feature type="compositionally biased region" description="Basic and acidic residues" evidence="8">
    <location>
        <begin position="475"/>
        <end position="518"/>
    </location>
</feature>
<evidence type="ECO:0000256" key="2">
    <source>
        <dbReference type="ARBA" id="ARBA00022729"/>
    </source>
</evidence>
<feature type="region of interest" description="Disordered" evidence="8">
    <location>
        <begin position="1"/>
        <end position="592"/>
    </location>
</feature>
<feature type="compositionally biased region" description="Low complexity" evidence="8">
    <location>
        <begin position="37"/>
        <end position="50"/>
    </location>
</feature>
<reference evidence="11" key="1">
    <citation type="journal article" date="2019" name="Int. J. Syst. Evol. Microbiol.">
        <title>The Global Catalogue of Microorganisms (GCM) 10K type strain sequencing project: providing services to taxonomists for standard genome sequencing and annotation.</title>
        <authorList>
            <consortium name="The Broad Institute Genomics Platform"/>
            <consortium name="The Broad Institute Genome Sequencing Center for Infectious Disease"/>
            <person name="Wu L."/>
            <person name="Ma J."/>
        </authorList>
    </citation>
    <scope>NUCLEOTIDE SEQUENCE [LARGE SCALE GENOMIC DNA]</scope>
    <source>
        <strain evidence="11">JCM 4505</strain>
    </source>
</reference>
<dbReference type="InterPro" id="IPR001967">
    <property type="entry name" value="Peptidase_S11_N"/>
</dbReference>
<evidence type="ECO:0000259" key="9">
    <source>
        <dbReference type="Pfam" id="PF00768"/>
    </source>
</evidence>
<evidence type="ECO:0000256" key="3">
    <source>
        <dbReference type="ARBA" id="ARBA00022801"/>
    </source>
</evidence>
<dbReference type="SUPFAM" id="SSF56601">
    <property type="entry name" value="beta-lactamase/transpeptidase-like"/>
    <property type="match status" value="1"/>
</dbReference>
<evidence type="ECO:0000256" key="7">
    <source>
        <dbReference type="RuleBase" id="RU004016"/>
    </source>
</evidence>
<proteinExistence type="inferred from homology"/>
<keyword evidence="6" id="KW-0961">Cell wall biogenesis/degradation</keyword>
<dbReference type="PRINTS" id="PR00725">
    <property type="entry name" value="DADACBPTASE1"/>
</dbReference>
<dbReference type="Proteomes" id="UP001501867">
    <property type="component" value="Unassembled WGS sequence"/>
</dbReference>
<dbReference type="GO" id="GO:0004180">
    <property type="term" value="F:carboxypeptidase activity"/>
    <property type="evidence" value="ECO:0007669"/>
    <property type="project" value="UniProtKB-KW"/>
</dbReference>
<evidence type="ECO:0000313" key="10">
    <source>
        <dbReference type="EMBL" id="GAA0319193.1"/>
    </source>
</evidence>
<protein>
    <submittedName>
        <fullName evidence="10">D-alanyl-D-alanine carboxypeptidase</fullName>
    </submittedName>
</protein>
<feature type="domain" description="Peptidase S11 D-alanyl-D-alanine carboxypeptidase A N-terminal" evidence="9">
    <location>
        <begin position="685"/>
        <end position="879"/>
    </location>
</feature>
<keyword evidence="2" id="KW-0732">Signal</keyword>
<feature type="compositionally biased region" description="Low complexity" evidence="8">
    <location>
        <begin position="425"/>
        <end position="434"/>
    </location>
</feature>
<evidence type="ECO:0000256" key="5">
    <source>
        <dbReference type="ARBA" id="ARBA00022984"/>
    </source>
</evidence>
<keyword evidence="10" id="KW-0645">Protease</keyword>
<keyword evidence="4" id="KW-0133">Cell shape</keyword>
<comment type="caution">
    <text evidence="10">The sequence shown here is derived from an EMBL/GenBank/DDBJ whole genome shotgun (WGS) entry which is preliminary data.</text>
</comment>
<keyword evidence="11" id="KW-1185">Reference proteome</keyword>
<keyword evidence="10" id="KW-0121">Carboxypeptidase</keyword>
<accession>A0ABP3FMY2</accession>
<feature type="compositionally biased region" description="Basic and acidic residues" evidence="8">
    <location>
        <begin position="557"/>
        <end position="575"/>
    </location>
</feature>
<dbReference type="InterPro" id="IPR018044">
    <property type="entry name" value="Peptidase_S11"/>
</dbReference>
<name>A0ABP3FMY2_9ACTN</name>
<evidence type="ECO:0000256" key="6">
    <source>
        <dbReference type="ARBA" id="ARBA00023316"/>
    </source>
</evidence>
<feature type="compositionally biased region" description="Basic and acidic residues" evidence="8">
    <location>
        <begin position="236"/>
        <end position="254"/>
    </location>
</feature>
<sequence length="1023" mass="104532">MTVRPAQPGVNNKVGRMKAETVTGDGTGARAGREETLALAGREGAAADALAGREEADADTPTGQKPAEAHTGREQTSAKALTGREEADADTPTGQKPAEAHTGREQTSAKALTGREEADTDTPTGQKPTEALTGREQTGAEALAGREEADTDTPTGRKPAEAHTGLEDADSDDAAGRERADAEAPAGAEPGSGAASGNASDGGEAEGGSANAGSAVRKAPDGGEPLGADGAPGARTPERHASAKAEAADGDARPTEAGALSREAEPASEEGPADDRSEPVSADAPSGMGGSPAARADAPDAEEPAEPDGAEAEPAPQGADRSSAQDEVRGARAGVTGPKAAAQDGPDDTASARRPSWAKRNDRPEEDDVRRPAAGEKTPDGTTGPQGKSDAPVRRPSWAKGGDRPEVDDAPAGARAPGESGAATPRPEAGEPADGPGGRQLVEGDEAPAGQKPKGADRAAEEPAGPRQTSTQDDAPSRRAPKDPGHDPEKPTGSRQGTARDDAPARPAPKDPDTDRAPDTQNRQASAQGGKAARTAPKGPGAGREEAEGAAVARAVVRADDPERTSEFVALKDPRPAAVPQVLEPTRETPRPPLELLAELTNTAPPPETPRRTLTRRVKVWTPIVLLLGGAVVGAQMLRPLPAPRLVAAQDSVTLDGTLSIPWPAKGQGAVRVSGSGDVATFGEQKPTPTASVAKAMTAYLILKNHPLRKGEQGPQIEIDAQAATESASEDESRIKSLKAGQQFSQREMLEMVMLPSANNIARLLARWDGGSGGEAAFVAKMNAAAGELGMRDTTYTDPSGLNATTVSTAVDQLKLAEAAMQDEMFRTIVATTDKTVKGVEPLRNSNKLLWDKSLGNRGIKTGSSTAAGGTLVWAADKQVGEEKPLILGALMDQHVDGPDPQALRSLDLVLKNSGTIIEAVRKALASTPVIHKGQTVGHVSDGLGGRTPLVATKDLSVIGVPGQKLRLTLGTAGGKSVPHEAKAGTEVAVLTVGDGPGAKTVPVAVGKRLAEPSFGTRVTRVS</sequence>
<dbReference type="PANTHER" id="PTHR21581:SF33">
    <property type="entry name" value="D-ALANYL-D-ALANINE CARBOXYPEPTIDASE DACB"/>
    <property type="match status" value="1"/>
</dbReference>
<feature type="compositionally biased region" description="Low complexity" evidence="8">
    <location>
        <begin position="183"/>
        <end position="215"/>
    </location>
</feature>
<evidence type="ECO:0000256" key="4">
    <source>
        <dbReference type="ARBA" id="ARBA00022960"/>
    </source>
</evidence>
<feature type="compositionally biased region" description="Basic and acidic residues" evidence="8">
    <location>
        <begin position="359"/>
        <end position="379"/>
    </location>
</feature>
<comment type="similarity">
    <text evidence="1 7">Belongs to the peptidase S11 family.</text>
</comment>
<evidence type="ECO:0000313" key="11">
    <source>
        <dbReference type="Proteomes" id="UP001501867"/>
    </source>
</evidence>
<dbReference type="Pfam" id="PF00768">
    <property type="entry name" value="Peptidase_S11"/>
    <property type="match status" value="1"/>
</dbReference>
<keyword evidence="3" id="KW-0378">Hydrolase</keyword>
<dbReference type="InterPro" id="IPR012338">
    <property type="entry name" value="Beta-lactam/transpept-like"/>
</dbReference>
<feature type="compositionally biased region" description="Acidic residues" evidence="8">
    <location>
        <begin position="299"/>
        <end position="311"/>
    </location>
</feature>
<organism evidence="10 11">
    <name type="scientific">Streptomyces polychromogenes</name>
    <dbReference type="NCBI Taxonomy" id="67342"/>
    <lineage>
        <taxon>Bacteria</taxon>
        <taxon>Bacillati</taxon>
        <taxon>Actinomycetota</taxon>
        <taxon>Actinomycetes</taxon>
        <taxon>Kitasatosporales</taxon>
        <taxon>Streptomycetaceae</taxon>
        <taxon>Streptomyces</taxon>
    </lineage>
</organism>
<dbReference type="Gene3D" id="3.40.710.10">
    <property type="entry name" value="DD-peptidase/beta-lactamase superfamily"/>
    <property type="match status" value="1"/>
</dbReference>
<gene>
    <name evidence="10" type="ORF">GCM10010302_67950</name>
</gene>